<protein>
    <submittedName>
        <fullName evidence="2">3-methylfumaryl-CoA hydratase</fullName>
    </submittedName>
</protein>
<sequence>MSENIQDWIGRSVEISDEIRPQPANFMLATLGHEDTLAPGDDLPPLWHFLYFLEAKPAGDLGRDGHPKKGGFLPPVSLPRRMWAGGRFTFGKPLKLGDKAVKRSSIQSISEKDGRSGKLCFVTVRYEVVVSGEVSIIEEQDIVYREDPAPDVPAPAPKLVDRIPAFAEEVTPTEVMLFRYSALTFNGHRIHYDGDYARTVEGYPGLVFHGPLTATLLAGLAERSAGRKLKEFSFRGQSPLAGMSPFKLEGIEAGDRMSLWARRHDGAEAMVADAGF</sequence>
<dbReference type="OrthoDB" id="7183822at2"/>
<dbReference type="Pfam" id="PF13452">
    <property type="entry name" value="FAS1_DH_region"/>
    <property type="match status" value="1"/>
</dbReference>
<keyword evidence="3" id="KW-1185">Reference proteome</keyword>
<evidence type="ECO:0000259" key="1">
    <source>
        <dbReference type="Pfam" id="PF13452"/>
    </source>
</evidence>
<evidence type="ECO:0000313" key="3">
    <source>
        <dbReference type="Proteomes" id="UP000320653"/>
    </source>
</evidence>
<dbReference type="InterPro" id="IPR029069">
    <property type="entry name" value="HotDog_dom_sf"/>
</dbReference>
<name>A0A561R9B5_9HYPH</name>
<dbReference type="AlphaFoldDB" id="A0A561R9B5"/>
<dbReference type="EMBL" id="VIWP01000001">
    <property type="protein sequence ID" value="TWF59200.1"/>
    <property type="molecule type" value="Genomic_DNA"/>
</dbReference>
<dbReference type="PANTHER" id="PTHR28152">
    <property type="entry name" value="HYDROXYACYL-THIOESTER DEHYDRATASE TYPE 2, MITOCHONDRIAL"/>
    <property type="match status" value="1"/>
</dbReference>
<accession>A0A561R9B5</accession>
<dbReference type="Gene3D" id="3.10.129.10">
    <property type="entry name" value="Hotdog Thioesterase"/>
    <property type="match status" value="2"/>
</dbReference>
<gene>
    <name evidence="2" type="ORF">FHW37_1011006</name>
</gene>
<comment type="caution">
    <text evidence="2">The sequence shown here is derived from an EMBL/GenBank/DDBJ whole genome shotgun (WGS) entry which is preliminary data.</text>
</comment>
<evidence type="ECO:0000313" key="2">
    <source>
        <dbReference type="EMBL" id="TWF59200.1"/>
    </source>
</evidence>
<dbReference type="InterPro" id="IPR052741">
    <property type="entry name" value="Mitochondrial_HTD2"/>
</dbReference>
<dbReference type="SUPFAM" id="SSF54637">
    <property type="entry name" value="Thioesterase/thiol ester dehydrase-isomerase"/>
    <property type="match status" value="2"/>
</dbReference>
<dbReference type="RefSeq" id="WP_145633283.1">
    <property type="nucleotide sequence ID" value="NZ_VIWP01000001.1"/>
</dbReference>
<dbReference type="InterPro" id="IPR039569">
    <property type="entry name" value="FAS1-like_DH_region"/>
</dbReference>
<dbReference type="Proteomes" id="UP000320653">
    <property type="component" value="Unassembled WGS sequence"/>
</dbReference>
<dbReference type="GO" id="GO:0019171">
    <property type="term" value="F:(3R)-hydroxyacyl-[acyl-carrier-protein] dehydratase activity"/>
    <property type="evidence" value="ECO:0007669"/>
    <property type="project" value="TreeGrafter"/>
</dbReference>
<feature type="domain" description="FAS1-like dehydratase" evidence="1">
    <location>
        <begin position="74"/>
        <end position="133"/>
    </location>
</feature>
<organism evidence="2 3">
    <name type="scientific">Neorhizobium alkalisoli</name>
    <dbReference type="NCBI Taxonomy" id="528178"/>
    <lineage>
        <taxon>Bacteria</taxon>
        <taxon>Pseudomonadati</taxon>
        <taxon>Pseudomonadota</taxon>
        <taxon>Alphaproteobacteria</taxon>
        <taxon>Hyphomicrobiales</taxon>
        <taxon>Rhizobiaceae</taxon>
        <taxon>Rhizobium/Agrobacterium group</taxon>
        <taxon>Neorhizobium</taxon>
    </lineage>
</organism>
<dbReference type="PANTHER" id="PTHR28152:SF1">
    <property type="entry name" value="HYDROXYACYL-THIOESTER DEHYDRATASE TYPE 2, MITOCHONDRIAL"/>
    <property type="match status" value="1"/>
</dbReference>
<reference evidence="2 3" key="1">
    <citation type="submission" date="2019-06" db="EMBL/GenBank/DDBJ databases">
        <title>Sorghum-associated microbial communities from plants grown in Nebraska, USA.</title>
        <authorList>
            <person name="Schachtman D."/>
        </authorList>
    </citation>
    <scope>NUCLEOTIDE SEQUENCE [LARGE SCALE GENOMIC DNA]</scope>
    <source>
        <strain evidence="2 3">1225</strain>
    </source>
</reference>
<proteinExistence type="predicted"/>